<sequence length="152" mass="16506">MAVEETAKLLTEEAHRFMMASHVDMDAIITEVRGRVRLQQSEAVLAPLNPSPPLSTSRHPHGSSAPNSSQVTLESLESPSAPTSPGTQPSGHRRIPSEAESLAESLKENEGESEPPTGVRRPDGPRGFSNDITKFIDDERERSEGIATNRRS</sequence>
<dbReference type="AlphaFoldDB" id="A0A2J6SZW2"/>
<dbReference type="EMBL" id="KZ613848">
    <property type="protein sequence ID" value="PMD56213.1"/>
    <property type="molecule type" value="Genomic_DNA"/>
</dbReference>
<gene>
    <name evidence="2" type="ORF">K444DRAFT_616008</name>
</gene>
<dbReference type="RefSeq" id="XP_024733117.1">
    <property type="nucleotide sequence ID" value="XM_024880839.1"/>
</dbReference>
<organism evidence="2 3">
    <name type="scientific">Hyaloscypha bicolor E</name>
    <dbReference type="NCBI Taxonomy" id="1095630"/>
    <lineage>
        <taxon>Eukaryota</taxon>
        <taxon>Fungi</taxon>
        <taxon>Dikarya</taxon>
        <taxon>Ascomycota</taxon>
        <taxon>Pezizomycotina</taxon>
        <taxon>Leotiomycetes</taxon>
        <taxon>Helotiales</taxon>
        <taxon>Hyaloscyphaceae</taxon>
        <taxon>Hyaloscypha</taxon>
        <taxon>Hyaloscypha bicolor</taxon>
    </lineage>
</organism>
<feature type="region of interest" description="Disordered" evidence="1">
    <location>
        <begin position="43"/>
        <end position="152"/>
    </location>
</feature>
<evidence type="ECO:0000256" key="1">
    <source>
        <dbReference type="SAM" id="MobiDB-lite"/>
    </source>
</evidence>
<keyword evidence="3" id="KW-1185">Reference proteome</keyword>
<protein>
    <submittedName>
        <fullName evidence="2">Uncharacterized protein</fullName>
    </submittedName>
</protein>
<dbReference type="InParanoid" id="A0A2J6SZW2"/>
<evidence type="ECO:0000313" key="2">
    <source>
        <dbReference type="EMBL" id="PMD56213.1"/>
    </source>
</evidence>
<name>A0A2J6SZW2_9HELO</name>
<feature type="compositionally biased region" description="Polar residues" evidence="1">
    <location>
        <begin position="64"/>
        <end position="90"/>
    </location>
</feature>
<feature type="compositionally biased region" description="Basic and acidic residues" evidence="1">
    <location>
        <begin position="134"/>
        <end position="144"/>
    </location>
</feature>
<proteinExistence type="predicted"/>
<dbReference type="Proteomes" id="UP000235371">
    <property type="component" value="Unassembled WGS sequence"/>
</dbReference>
<evidence type="ECO:0000313" key="3">
    <source>
        <dbReference type="Proteomes" id="UP000235371"/>
    </source>
</evidence>
<dbReference type="GeneID" id="36588916"/>
<reference evidence="2 3" key="1">
    <citation type="submission" date="2016-04" db="EMBL/GenBank/DDBJ databases">
        <title>A degradative enzymes factory behind the ericoid mycorrhizal symbiosis.</title>
        <authorList>
            <consortium name="DOE Joint Genome Institute"/>
            <person name="Martino E."/>
            <person name="Morin E."/>
            <person name="Grelet G."/>
            <person name="Kuo A."/>
            <person name="Kohler A."/>
            <person name="Daghino S."/>
            <person name="Barry K."/>
            <person name="Choi C."/>
            <person name="Cichocki N."/>
            <person name="Clum A."/>
            <person name="Copeland A."/>
            <person name="Hainaut M."/>
            <person name="Haridas S."/>
            <person name="Labutti K."/>
            <person name="Lindquist E."/>
            <person name="Lipzen A."/>
            <person name="Khouja H.-R."/>
            <person name="Murat C."/>
            <person name="Ohm R."/>
            <person name="Olson A."/>
            <person name="Spatafora J."/>
            <person name="Veneault-Fourrey C."/>
            <person name="Henrissat B."/>
            <person name="Grigoriev I."/>
            <person name="Martin F."/>
            <person name="Perotto S."/>
        </authorList>
    </citation>
    <scope>NUCLEOTIDE SEQUENCE [LARGE SCALE GENOMIC DNA]</scope>
    <source>
        <strain evidence="2 3">E</strain>
    </source>
</reference>
<accession>A0A2J6SZW2</accession>